<dbReference type="AlphaFoldDB" id="A0A1T5J8Q6"/>
<dbReference type="SUPFAM" id="SSF49464">
    <property type="entry name" value="Carboxypeptidase regulatory domain-like"/>
    <property type="match status" value="1"/>
</dbReference>
<accession>A0A1T5J8Q6</accession>
<dbReference type="EMBL" id="FUZU01000001">
    <property type="protein sequence ID" value="SKC47696.1"/>
    <property type="molecule type" value="Genomic_DNA"/>
</dbReference>
<dbReference type="STRING" id="688867.SAMN05660236_0864"/>
<organism evidence="1 2">
    <name type="scientific">Ohtaekwangia koreensis</name>
    <dbReference type="NCBI Taxonomy" id="688867"/>
    <lineage>
        <taxon>Bacteria</taxon>
        <taxon>Pseudomonadati</taxon>
        <taxon>Bacteroidota</taxon>
        <taxon>Cytophagia</taxon>
        <taxon>Cytophagales</taxon>
        <taxon>Fulvivirgaceae</taxon>
        <taxon>Ohtaekwangia</taxon>
    </lineage>
</organism>
<dbReference type="Proteomes" id="UP000190961">
    <property type="component" value="Unassembled WGS sequence"/>
</dbReference>
<sequence length="436" mass="50514">MRIFILATFLFLLSKNESISQTRNLINLTGKTLNEDGLAIPFVNISLTSDPSIGSYSNASGEFQIQFISAQDDSLKFSSIGFANTVIPVYKLNDISDSLKVLLHSKVYLLDVVEITSDTALSIVRKSIDKLKNNLDGNKSILQGFYREVIRSDYTYDRLVEAAVDVFDKGYSSGEMQFKVREIRKSDDFRDMDWKMTIMNYIQPVNGLNGQHESLFSNDYIRNNTEKYFFISNAPLNEEFFKEVIFTLDSVGLEDSQEILCIGIRPTSESDYQGSTGHIYIRKKDFAILEMKFELNLEPGHPFALPGQTFMHQTLIKYKDYQGKMYLSLLHRKSFRFELNEDKFDKAKKKGKVEGHFFNESLFVTNEIITEKSKAKAFQRKERQKGNIDLYSKEWKYNEAFWKNYNIVVQRPLEPSIKKDIERGNTLDEQFRKNSN</sequence>
<dbReference type="InterPro" id="IPR008969">
    <property type="entry name" value="CarboxyPept-like_regulatory"/>
</dbReference>
<gene>
    <name evidence="1" type="ORF">SAMN05660236_0864</name>
</gene>
<reference evidence="1 2" key="1">
    <citation type="submission" date="2017-02" db="EMBL/GenBank/DDBJ databases">
        <authorList>
            <person name="Peterson S.W."/>
        </authorList>
    </citation>
    <scope>NUCLEOTIDE SEQUENCE [LARGE SCALE GENOMIC DNA]</scope>
    <source>
        <strain evidence="1 2">DSM 25262</strain>
    </source>
</reference>
<keyword evidence="2" id="KW-1185">Reference proteome</keyword>
<name>A0A1T5J8Q6_9BACT</name>
<protein>
    <recommendedName>
        <fullName evidence="3">CarboxypepD_reg-like domain-containing protein</fullName>
    </recommendedName>
</protein>
<evidence type="ECO:0000313" key="1">
    <source>
        <dbReference type="EMBL" id="SKC47696.1"/>
    </source>
</evidence>
<dbReference type="Pfam" id="PF13715">
    <property type="entry name" value="CarbopepD_reg_2"/>
    <property type="match status" value="1"/>
</dbReference>
<proteinExistence type="predicted"/>
<evidence type="ECO:0000313" key="2">
    <source>
        <dbReference type="Proteomes" id="UP000190961"/>
    </source>
</evidence>
<evidence type="ECO:0008006" key="3">
    <source>
        <dbReference type="Google" id="ProtNLM"/>
    </source>
</evidence>
<dbReference type="RefSeq" id="WP_079685454.1">
    <property type="nucleotide sequence ID" value="NZ_FUZU01000001.1"/>
</dbReference>